<sequence length="615" mass="66284">MSNRMGRFAPRRTAMTAVATAVVLTMTGAAVAEAAPPAGPENGGTSRQVMAPEYVHIAVDKQGTGLDGLRRTLHENGLRTAEHLGVQLAPGSVKLGHHRHVFMWDSTTPKGIEGANEIEARGSAVRVKIRWNELKEQGGLLGRGNLKGDNGKLGGKSTNGAWAHEGDIPRKYLFIVGVDDPRNPGMGDWLAGKGWPEGHGVCEAGPSGGRSKRSVSACERGEPDGTRPEKTPPGENAAKQPVDRERPGAGTPESSEALEARQVEEAFARLAAKYSLNVAGAGGRKLTPADVHARIRGYTSLSPAAKAGVRAKLRSAGGTAKGALLVTGAALWAKGVHDAFAQDTTSLDKAAAIAAIVPFVGCGTQAGADAEHGRADAGDTIACLGGDALTVSPLWPLGLTVHGARYFGQKWQEAQIPSVTVFQQTRDKAWEEAFQAFRADGFERLVKSALATEREQLEAEKAVILHDAAEEIVAVERRFAGLRADAATDADRERVSANSRILTWSIEKRARERVGKLPEQLRRHYDKAIRDALVERAEQYNEEFVKQQVDIERWKEDSWQSGVAGPRQSREERQKYLDAVVNLLRDTPPPVPHENEIGLGVDRVRVSLERERKQG</sequence>
<reference evidence="3" key="1">
    <citation type="submission" date="2024-05" db="EMBL/GenBank/DDBJ databases">
        <title>30 novel species of actinomycetes from the DSMZ collection.</title>
        <authorList>
            <person name="Nouioui I."/>
        </authorList>
    </citation>
    <scope>NUCLEOTIDE SEQUENCE</scope>
    <source>
        <strain evidence="3">DSM 40473</strain>
    </source>
</reference>
<keyword evidence="4" id="KW-1185">Reference proteome</keyword>
<dbReference type="RefSeq" id="WP_311606792.1">
    <property type="nucleotide sequence ID" value="NZ_JAVRFI010000001.1"/>
</dbReference>
<gene>
    <name evidence="3" type="ORF">RM609_00120</name>
</gene>
<feature type="signal peptide" evidence="2">
    <location>
        <begin position="1"/>
        <end position="34"/>
    </location>
</feature>
<proteinExistence type="predicted"/>
<name>A0ABU2SFG3_9ACTN</name>
<feature type="chain" id="PRO_5046353602" evidence="2">
    <location>
        <begin position="35"/>
        <end position="615"/>
    </location>
</feature>
<evidence type="ECO:0000256" key="1">
    <source>
        <dbReference type="SAM" id="MobiDB-lite"/>
    </source>
</evidence>
<feature type="region of interest" description="Disordered" evidence="1">
    <location>
        <begin position="200"/>
        <end position="258"/>
    </location>
</feature>
<feature type="compositionally biased region" description="Basic and acidic residues" evidence="1">
    <location>
        <begin position="219"/>
        <end position="232"/>
    </location>
</feature>
<dbReference type="EMBL" id="JAVRFI010000001">
    <property type="protein sequence ID" value="MDT0447513.1"/>
    <property type="molecule type" value="Genomic_DNA"/>
</dbReference>
<comment type="caution">
    <text evidence="3">The sequence shown here is derived from an EMBL/GenBank/DDBJ whole genome shotgun (WGS) entry which is preliminary data.</text>
</comment>
<evidence type="ECO:0000256" key="2">
    <source>
        <dbReference type="SAM" id="SignalP"/>
    </source>
</evidence>
<organism evidence="3 4">
    <name type="scientific">Streptomyces hesseae</name>
    <dbReference type="NCBI Taxonomy" id="3075519"/>
    <lineage>
        <taxon>Bacteria</taxon>
        <taxon>Bacillati</taxon>
        <taxon>Actinomycetota</taxon>
        <taxon>Actinomycetes</taxon>
        <taxon>Kitasatosporales</taxon>
        <taxon>Streptomycetaceae</taxon>
        <taxon>Streptomyces</taxon>
    </lineage>
</organism>
<keyword evidence="2" id="KW-0732">Signal</keyword>
<dbReference type="Gene3D" id="1.10.490.40">
    <property type="entry name" value="Diphtheria toxin, translocation domain"/>
    <property type="match status" value="1"/>
</dbReference>
<accession>A0ABU2SFG3</accession>
<dbReference type="Proteomes" id="UP001180531">
    <property type="component" value="Unassembled WGS sequence"/>
</dbReference>
<evidence type="ECO:0000313" key="3">
    <source>
        <dbReference type="EMBL" id="MDT0447513.1"/>
    </source>
</evidence>
<protein>
    <submittedName>
        <fullName evidence="3">Uncharacterized protein</fullName>
    </submittedName>
</protein>
<evidence type="ECO:0000313" key="4">
    <source>
        <dbReference type="Proteomes" id="UP001180531"/>
    </source>
</evidence>